<comment type="caution">
    <text evidence="2">The sequence shown here is derived from an EMBL/GenBank/DDBJ whole genome shotgun (WGS) entry which is preliminary data.</text>
</comment>
<organism evidence="2 3">
    <name type="scientific">Albula goreensis</name>
    <dbReference type="NCBI Taxonomy" id="1534307"/>
    <lineage>
        <taxon>Eukaryota</taxon>
        <taxon>Metazoa</taxon>
        <taxon>Chordata</taxon>
        <taxon>Craniata</taxon>
        <taxon>Vertebrata</taxon>
        <taxon>Euteleostomi</taxon>
        <taxon>Actinopterygii</taxon>
        <taxon>Neopterygii</taxon>
        <taxon>Teleostei</taxon>
        <taxon>Albuliformes</taxon>
        <taxon>Albulidae</taxon>
        <taxon>Albula</taxon>
    </lineage>
</organism>
<gene>
    <name evidence="2" type="ORF">AGOR_G00114020</name>
</gene>
<sequence length="201" mass="22733">MCTIWVRPERCGSAVLAMRLHSVSLTVTSYWNGKRIPLDVDQSNGFQLERTLKNQNMRTMGALKFSSLGLVCVCITEAWDTVFENRSSTWRSPHTLFLMDAPARIARPWFHLTCRHAHLIWHGSLINQSPAPNEPRTLLRAAPARPGVLEDRRPPSFPLVKNRRRASKNRCENGPVSMTARATGKRKALPWTASGSVHRQV</sequence>
<reference evidence="2" key="1">
    <citation type="submission" date="2021-01" db="EMBL/GenBank/DDBJ databases">
        <authorList>
            <person name="Zahm M."/>
            <person name="Roques C."/>
            <person name="Cabau C."/>
            <person name="Klopp C."/>
            <person name="Donnadieu C."/>
            <person name="Jouanno E."/>
            <person name="Lampietro C."/>
            <person name="Louis A."/>
            <person name="Herpin A."/>
            <person name="Echchiki A."/>
            <person name="Berthelot C."/>
            <person name="Parey E."/>
            <person name="Roest-Crollius H."/>
            <person name="Braasch I."/>
            <person name="Postlethwait J."/>
            <person name="Bobe J."/>
            <person name="Montfort J."/>
            <person name="Bouchez O."/>
            <person name="Begum T."/>
            <person name="Mejri S."/>
            <person name="Adams A."/>
            <person name="Chen W.-J."/>
            <person name="Guiguen Y."/>
        </authorList>
    </citation>
    <scope>NUCLEOTIDE SEQUENCE</scope>
    <source>
        <tissue evidence="2">Blood</tissue>
    </source>
</reference>
<keyword evidence="3" id="KW-1185">Reference proteome</keyword>
<name>A0A8T3DEU3_9TELE</name>
<proteinExistence type="predicted"/>
<evidence type="ECO:0000313" key="3">
    <source>
        <dbReference type="Proteomes" id="UP000829720"/>
    </source>
</evidence>
<evidence type="ECO:0000313" key="2">
    <source>
        <dbReference type="EMBL" id="KAI1894264.1"/>
    </source>
</evidence>
<evidence type="ECO:0000256" key="1">
    <source>
        <dbReference type="SAM" id="MobiDB-lite"/>
    </source>
</evidence>
<dbReference type="AlphaFoldDB" id="A0A8T3DEU3"/>
<dbReference type="EMBL" id="JAERUA010000010">
    <property type="protein sequence ID" value="KAI1894264.1"/>
    <property type="molecule type" value="Genomic_DNA"/>
</dbReference>
<dbReference type="Proteomes" id="UP000829720">
    <property type="component" value="Unassembled WGS sequence"/>
</dbReference>
<accession>A0A8T3DEU3</accession>
<feature type="region of interest" description="Disordered" evidence="1">
    <location>
        <begin position="142"/>
        <end position="201"/>
    </location>
</feature>
<protein>
    <submittedName>
        <fullName evidence="2">Uncharacterized protein</fullName>
    </submittedName>
</protein>